<organism evidence="1">
    <name type="scientific">Marseillevirus LCMAC101</name>
    <dbReference type="NCBI Taxonomy" id="2506602"/>
    <lineage>
        <taxon>Viruses</taxon>
        <taxon>Varidnaviria</taxon>
        <taxon>Bamfordvirae</taxon>
        <taxon>Nucleocytoviricota</taxon>
        <taxon>Megaviricetes</taxon>
        <taxon>Pimascovirales</taxon>
        <taxon>Pimascovirales incertae sedis</taxon>
        <taxon>Marseilleviridae</taxon>
    </lineage>
</organism>
<protein>
    <submittedName>
        <fullName evidence="1">Uncharacterized protein</fullName>
    </submittedName>
</protein>
<accession>A0A481YSX3</accession>
<dbReference type="EMBL" id="MK500329">
    <property type="protein sequence ID" value="QBK86090.1"/>
    <property type="molecule type" value="Genomic_DNA"/>
</dbReference>
<gene>
    <name evidence="1" type="ORF">LCMAC101_06850</name>
</gene>
<evidence type="ECO:0000313" key="1">
    <source>
        <dbReference type="EMBL" id="QBK86090.1"/>
    </source>
</evidence>
<name>A0A481YSX3_9VIRU</name>
<reference evidence="1" key="1">
    <citation type="journal article" date="2019" name="MBio">
        <title>Virus Genomes from Deep Sea Sediments Expand the Ocean Megavirome and Support Independent Origins of Viral Gigantism.</title>
        <authorList>
            <person name="Backstrom D."/>
            <person name="Yutin N."/>
            <person name="Jorgensen S.L."/>
            <person name="Dharamshi J."/>
            <person name="Homa F."/>
            <person name="Zaremba-Niedwiedzka K."/>
            <person name="Spang A."/>
            <person name="Wolf Y.I."/>
            <person name="Koonin E.V."/>
            <person name="Ettema T.J."/>
        </authorList>
    </citation>
    <scope>NUCLEOTIDE SEQUENCE</scope>
</reference>
<sequence length="86" mass="10428">MMEFVWILIRGNDDKYESEEGFIDAYSSKVRAKKGAQEFMNGYSSIDNNWWEMTKNKDEITWHWFYDIKGKRDSGRYVQIRKCKVK</sequence>
<proteinExistence type="predicted"/>